<keyword evidence="6" id="KW-0624">Polysaccharide degradation</keyword>
<keyword evidence="4" id="KW-0146">Chitin degradation</keyword>
<dbReference type="PROSITE" id="PS51910">
    <property type="entry name" value="GH18_2"/>
    <property type="match status" value="1"/>
</dbReference>
<gene>
    <name evidence="10" type="ORF">TW71_06185</name>
</gene>
<dbReference type="GO" id="GO:0005576">
    <property type="term" value="C:extracellular region"/>
    <property type="evidence" value="ECO:0007669"/>
    <property type="project" value="InterPro"/>
</dbReference>
<evidence type="ECO:0000256" key="8">
    <source>
        <dbReference type="SAM" id="SignalP"/>
    </source>
</evidence>
<evidence type="ECO:0000256" key="5">
    <source>
        <dbReference type="ARBA" id="ARBA00023277"/>
    </source>
</evidence>
<proteinExistence type="predicted"/>
<dbReference type="SMART" id="SM00636">
    <property type="entry name" value="Glyco_18"/>
    <property type="match status" value="1"/>
</dbReference>
<keyword evidence="3" id="KW-0378">Hydrolase</keyword>
<evidence type="ECO:0000256" key="1">
    <source>
        <dbReference type="ARBA" id="ARBA00000822"/>
    </source>
</evidence>
<keyword evidence="8" id="KW-0732">Signal</keyword>
<feature type="signal peptide" evidence="8">
    <location>
        <begin position="1"/>
        <end position="20"/>
    </location>
</feature>
<dbReference type="SMART" id="SM00495">
    <property type="entry name" value="ChtBD3"/>
    <property type="match status" value="2"/>
</dbReference>
<feature type="region of interest" description="Disordered" evidence="7">
    <location>
        <begin position="646"/>
        <end position="684"/>
    </location>
</feature>
<feature type="compositionally biased region" description="Polar residues" evidence="7">
    <location>
        <begin position="660"/>
        <end position="679"/>
    </location>
</feature>
<dbReference type="Gene3D" id="3.10.50.10">
    <property type="match status" value="1"/>
</dbReference>
<keyword evidence="5" id="KW-0119">Carbohydrate metabolism</keyword>
<reference evidence="10" key="1">
    <citation type="journal article" date="2015" name="BMC Genomics">
        <title>Genome mining reveals unlocked bioactive potential of marine Gram-negative bacteria.</title>
        <authorList>
            <person name="Machado H."/>
            <person name="Sonnenschein E.C."/>
            <person name="Melchiorsen J."/>
            <person name="Gram L."/>
        </authorList>
    </citation>
    <scope>NUCLEOTIDE SEQUENCE</scope>
    <source>
        <strain evidence="10">S2052</strain>
    </source>
</reference>
<protein>
    <recommendedName>
        <fullName evidence="2">chitinase</fullName>
        <ecNumber evidence="2">3.2.1.14</ecNumber>
    </recommendedName>
</protein>
<dbReference type="InterPro" id="IPR017853">
    <property type="entry name" value="GH"/>
</dbReference>
<dbReference type="Pfam" id="PF22352">
    <property type="entry name" value="K319L-like_PKD"/>
    <property type="match status" value="3"/>
</dbReference>
<evidence type="ECO:0000256" key="6">
    <source>
        <dbReference type="ARBA" id="ARBA00023326"/>
    </source>
</evidence>
<dbReference type="GO" id="GO:0008061">
    <property type="term" value="F:chitin binding"/>
    <property type="evidence" value="ECO:0007669"/>
    <property type="project" value="InterPro"/>
</dbReference>
<evidence type="ECO:0000256" key="4">
    <source>
        <dbReference type="ARBA" id="ARBA00023024"/>
    </source>
</evidence>
<dbReference type="GO" id="GO:0006032">
    <property type="term" value="P:chitin catabolic process"/>
    <property type="evidence" value="ECO:0007669"/>
    <property type="project" value="UniProtKB-KW"/>
</dbReference>
<dbReference type="GO" id="GO:0030246">
    <property type="term" value="F:carbohydrate binding"/>
    <property type="evidence" value="ECO:0007669"/>
    <property type="project" value="InterPro"/>
</dbReference>
<dbReference type="InterPro" id="IPR050314">
    <property type="entry name" value="Glycosyl_Hydrlase_18"/>
</dbReference>
<evidence type="ECO:0000256" key="2">
    <source>
        <dbReference type="ARBA" id="ARBA00012729"/>
    </source>
</evidence>
<dbReference type="SMART" id="SM00089">
    <property type="entry name" value="PKD"/>
    <property type="match status" value="3"/>
</dbReference>
<evidence type="ECO:0000259" key="9">
    <source>
        <dbReference type="PROSITE" id="PS51910"/>
    </source>
</evidence>
<dbReference type="RefSeq" id="WP_045985309.1">
    <property type="nucleotide sequence ID" value="NZ_CP063051.1"/>
</dbReference>
<dbReference type="AlphaFoldDB" id="A0A837GBX1"/>
<dbReference type="InterPro" id="IPR022409">
    <property type="entry name" value="PKD/Chitinase_dom"/>
</dbReference>
<dbReference type="InterPro" id="IPR035986">
    <property type="entry name" value="PKD_dom_sf"/>
</dbReference>
<dbReference type="GO" id="GO:0000272">
    <property type="term" value="P:polysaccharide catabolic process"/>
    <property type="evidence" value="ECO:0007669"/>
    <property type="project" value="UniProtKB-KW"/>
</dbReference>
<dbReference type="GO" id="GO:0008843">
    <property type="term" value="F:endochitinase activity"/>
    <property type="evidence" value="ECO:0007669"/>
    <property type="project" value="UniProtKB-EC"/>
</dbReference>
<dbReference type="CDD" id="cd12215">
    <property type="entry name" value="ChiC_BD"/>
    <property type="match status" value="1"/>
</dbReference>
<evidence type="ECO:0000256" key="3">
    <source>
        <dbReference type="ARBA" id="ARBA00022801"/>
    </source>
</evidence>
<dbReference type="InterPro" id="IPR001223">
    <property type="entry name" value="Glyco_hydro18_cat"/>
</dbReference>
<dbReference type="Pfam" id="PF00704">
    <property type="entry name" value="Glyco_hydro_18"/>
    <property type="match status" value="1"/>
</dbReference>
<dbReference type="SUPFAM" id="SSF51055">
    <property type="entry name" value="Carbohydrate binding domain"/>
    <property type="match status" value="2"/>
</dbReference>
<evidence type="ECO:0000313" key="10">
    <source>
        <dbReference type="EMBL" id="KJY76157.1"/>
    </source>
</evidence>
<accession>A0A837GBX1</accession>
<dbReference type="InterPro" id="IPR029070">
    <property type="entry name" value="Chitinase_insertion_sf"/>
</dbReference>
<feature type="region of interest" description="Disordered" evidence="7">
    <location>
        <begin position="769"/>
        <end position="798"/>
    </location>
</feature>
<feature type="chain" id="PRO_5043994729" description="chitinase" evidence="8">
    <location>
        <begin position="21"/>
        <end position="950"/>
    </location>
</feature>
<dbReference type="EC" id="3.2.1.14" evidence="2"/>
<dbReference type="SUPFAM" id="SSF49299">
    <property type="entry name" value="PKD domain"/>
    <property type="match status" value="1"/>
</dbReference>
<comment type="caution">
    <text evidence="10">The sequence shown here is derived from an EMBL/GenBank/DDBJ whole genome shotgun (WGS) entry which is preliminary data.</text>
</comment>
<dbReference type="Gene3D" id="3.20.20.80">
    <property type="entry name" value="Glycosidases"/>
    <property type="match status" value="1"/>
</dbReference>
<name>A0A837GBX1_9VIBR</name>
<feature type="domain" description="GH18" evidence="9">
    <location>
        <begin position="67"/>
        <end position="510"/>
    </location>
</feature>
<organism evidence="10">
    <name type="scientific">Vibrio coralliilyticus</name>
    <dbReference type="NCBI Taxonomy" id="190893"/>
    <lineage>
        <taxon>Bacteria</taxon>
        <taxon>Pseudomonadati</taxon>
        <taxon>Pseudomonadota</taxon>
        <taxon>Gammaproteobacteria</taxon>
        <taxon>Vibrionales</taxon>
        <taxon>Vibrionaceae</taxon>
        <taxon>Vibrio</taxon>
    </lineage>
</organism>
<dbReference type="InterPro" id="IPR013783">
    <property type="entry name" value="Ig-like_fold"/>
</dbReference>
<dbReference type="SUPFAM" id="SSF51445">
    <property type="entry name" value="(Trans)glycosidases"/>
    <property type="match status" value="1"/>
</dbReference>
<dbReference type="InterPro" id="IPR011583">
    <property type="entry name" value="Chitinase_II/V-like_cat"/>
</dbReference>
<feature type="region of interest" description="Disordered" evidence="7">
    <location>
        <begin position="839"/>
        <end position="860"/>
    </location>
</feature>
<dbReference type="Gene3D" id="2.10.10.20">
    <property type="entry name" value="Carbohydrate-binding module superfamily 5/12"/>
    <property type="match status" value="2"/>
</dbReference>
<dbReference type="EMBL" id="JXXR01000004">
    <property type="protein sequence ID" value="KJY76157.1"/>
    <property type="molecule type" value="Genomic_DNA"/>
</dbReference>
<dbReference type="InterPro" id="IPR003610">
    <property type="entry name" value="CBM5/12"/>
</dbReference>
<evidence type="ECO:0000256" key="7">
    <source>
        <dbReference type="SAM" id="MobiDB-lite"/>
    </source>
</evidence>
<dbReference type="InterPro" id="IPR036573">
    <property type="entry name" value="CBM_sf_5/12"/>
</dbReference>
<dbReference type="SUPFAM" id="SSF54556">
    <property type="entry name" value="Chitinase insertion domain"/>
    <property type="match status" value="1"/>
</dbReference>
<dbReference type="Gene3D" id="2.60.40.10">
    <property type="entry name" value="Immunoglobulins"/>
    <property type="match status" value="3"/>
</dbReference>
<feature type="compositionally biased region" description="Basic and acidic residues" evidence="7">
    <location>
        <begin position="769"/>
        <end position="779"/>
    </location>
</feature>
<dbReference type="PANTHER" id="PTHR11177:SF317">
    <property type="entry name" value="CHITINASE 12-RELATED"/>
    <property type="match status" value="1"/>
</dbReference>
<dbReference type="PANTHER" id="PTHR11177">
    <property type="entry name" value="CHITINASE"/>
    <property type="match status" value="1"/>
</dbReference>
<sequence>MKLNLLTTSILVLIASTATAGDFTREDERYISPEEWAERTDPLAPKGPVASGSPFYVNEYEENSELPKISAYLSNWGFYARGVDLSKFSEGYDKIILSFFGMCGSEIGDSSNTSAVESLERLCGFAKDANPEHGKDFEVLTTDAWADMATDGAGVLTEAEIAAVGNPNWEEEDVLLQRWYQGEDRVAGFLGAMKKLKGQNPDLAVAFSVGGWSLSEPFSRMAADSDNRAIFIASVVEIFKRFTFFSQIDLDWEYPGGGGADGNSSSDKDGENYATLIRELRSALDDAGLEDVEIAIAAPAPVDKIQAGDIGNVYRAGVDTIHLMTYDFFGTPWAESLAHHTNTFPYAEAEWSADDSISYLIESMNVPSQAIQIGYATYSRNATEAQVTSFSPLEGSYSMPSDPDVKVGGSWEPGIYEWYDIEQTFASISESDGFQIDKIESYNLYTDAHANADYIYSPERKFFISLDTPRTAYMKAKYVEKYNLGGIFTWMADYDNGILLNAAREGLGYQQTDASGNIDMNNIIYSCGTNITSPQQCRELTNLEPENAETAADAGADMSAELESGVQYTLDGSQSTSAEGVLTYAWSLVDVEGTDASAISIDDSTQATTHFTVSDVDSDVTATFQLTVTDEAQASSSDTMIYTLTVPTPDNQPPVADAGQDQSITRGDSFTLNGSNSSDPEGEELSYQWVQTQGQSLPLEDGGAKAVIEVDSNSLRNYDQTLAFTLTVSDGSLEDSDSVTIAVSGDADANEDPHADVAVTVEGGEIHLDGSKSSDDGRIESFSWSGTAPNGDVLTIPGSDQPTTVYTPEMEGEFNFSLNVTDNFGATDSANGSVNFTFPEGDSCEPQPDPDAGNHPAWDSSAQYPDSGTLVSHNGFVWQNQWYANVGEEPGVADVWELVSDVVLPWDDSKSYAQYSEVSHEGYFWVAAYWASAGDEPGVATMWEQQAACN</sequence>
<comment type="catalytic activity">
    <reaction evidence="1">
        <text>Random endo-hydrolysis of N-acetyl-beta-D-glucosaminide (1-&gt;4)-beta-linkages in chitin and chitodextrins.</text>
        <dbReference type="EC" id="3.2.1.14"/>
    </reaction>
</comment>